<name>A0A6C0AP66_9ZZZZ</name>
<organism evidence="2">
    <name type="scientific">viral metagenome</name>
    <dbReference type="NCBI Taxonomy" id="1070528"/>
    <lineage>
        <taxon>unclassified sequences</taxon>
        <taxon>metagenomes</taxon>
        <taxon>organismal metagenomes</taxon>
    </lineage>
</organism>
<dbReference type="EMBL" id="MN740730">
    <property type="protein sequence ID" value="QHS81151.1"/>
    <property type="molecule type" value="Genomic_DNA"/>
</dbReference>
<feature type="compositionally biased region" description="Basic residues" evidence="1">
    <location>
        <begin position="48"/>
        <end position="78"/>
    </location>
</feature>
<proteinExistence type="predicted"/>
<evidence type="ECO:0000313" key="2">
    <source>
        <dbReference type="EMBL" id="QHS81151.1"/>
    </source>
</evidence>
<sequence>MNSSQSTMPAAAAPASATSSTPANAKPTFWESFFGKPKAKNATLTTGGRRRNKNRSVSRKNLKTRKNRKNRKSRSNRH</sequence>
<feature type="region of interest" description="Disordered" evidence="1">
    <location>
        <begin position="1"/>
        <end position="78"/>
    </location>
</feature>
<accession>A0A6C0AP66</accession>
<reference evidence="2" key="1">
    <citation type="journal article" date="2020" name="Nature">
        <title>Giant virus diversity and host interactions through global metagenomics.</title>
        <authorList>
            <person name="Schulz F."/>
            <person name="Roux S."/>
            <person name="Paez-Espino D."/>
            <person name="Jungbluth S."/>
            <person name="Walsh D.A."/>
            <person name="Denef V.J."/>
            <person name="McMahon K.D."/>
            <person name="Konstantinidis K.T."/>
            <person name="Eloe-Fadrosh E.A."/>
            <person name="Kyrpides N.C."/>
            <person name="Woyke T."/>
        </authorList>
    </citation>
    <scope>NUCLEOTIDE SEQUENCE</scope>
    <source>
        <strain evidence="2">GVMAG-S-1101161-73</strain>
    </source>
</reference>
<feature type="compositionally biased region" description="Low complexity" evidence="1">
    <location>
        <begin position="1"/>
        <end position="28"/>
    </location>
</feature>
<evidence type="ECO:0000256" key="1">
    <source>
        <dbReference type="SAM" id="MobiDB-lite"/>
    </source>
</evidence>
<dbReference type="AlphaFoldDB" id="A0A6C0AP66"/>
<protein>
    <submittedName>
        <fullName evidence="2">Uncharacterized protein</fullName>
    </submittedName>
</protein>